<dbReference type="Gene3D" id="3.30.565.10">
    <property type="entry name" value="Histidine kinase-like ATPase, C-terminal domain"/>
    <property type="match status" value="1"/>
</dbReference>
<dbReference type="SMART" id="SM00388">
    <property type="entry name" value="HisKA"/>
    <property type="match status" value="1"/>
</dbReference>
<dbReference type="SMART" id="SM00091">
    <property type="entry name" value="PAS"/>
    <property type="match status" value="3"/>
</dbReference>
<dbReference type="OrthoDB" id="290376at2"/>
<dbReference type="SUPFAM" id="SSF47384">
    <property type="entry name" value="Homodimeric domain of signal transducing histidine kinase"/>
    <property type="match status" value="1"/>
</dbReference>
<comment type="catalytic activity">
    <reaction evidence="1">
        <text>ATP + protein L-histidine = ADP + protein N-phospho-L-histidine.</text>
        <dbReference type="EC" id="2.7.13.3"/>
    </reaction>
</comment>
<reference evidence="9 10" key="1">
    <citation type="submission" date="2018-02" db="EMBL/GenBank/DDBJ databases">
        <title>Comparative genomes isolates from brazilian mangrove.</title>
        <authorList>
            <person name="Araujo J.E."/>
            <person name="Taketani R.G."/>
            <person name="Silva M.C.P."/>
            <person name="Loureco M.V."/>
            <person name="Andreote F.D."/>
        </authorList>
    </citation>
    <scope>NUCLEOTIDE SEQUENCE [LARGE SCALE GENOMIC DNA]</scope>
    <source>
        <strain evidence="9 10">HEX-2 MGV</strain>
    </source>
</reference>
<dbReference type="PROSITE" id="PS50109">
    <property type="entry name" value="HIS_KIN"/>
    <property type="match status" value="1"/>
</dbReference>
<evidence type="ECO:0000256" key="4">
    <source>
        <dbReference type="ARBA" id="ARBA00022679"/>
    </source>
</evidence>
<dbReference type="InterPro" id="IPR052162">
    <property type="entry name" value="Sensor_kinase/Photoreceptor"/>
</dbReference>
<feature type="domain" description="PAC" evidence="8">
    <location>
        <begin position="217"/>
        <end position="269"/>
    </location>
</feature>
<gene>
    <name evidence="9" type="ORF">C5Y96_20085</name>
</gene>
<dbReference type="Pfam" id="PF00512">
    <property type="entry name" value="HisKA"/>
    <property type="match status" value="1"/>
</dbReference>
<evidence type="ECO:0000256" key="1">
    <source>
        <dbReference type="ARBA" id="ARBA00000085"/>
    </source>
</evidence>
<dbReference type="InterPro" id="IPR013655">
    <property type="entry name" value="PAS_fold_3"/>
</dbReference>
<dbReference type="InterPro" id="IPR036890">
    <property type="entry name" value="HATPase_C_sf"/>
</dbReference>
<dbReference type="Gene3D" id="1.10.287.130">
    <property type="match status" value="1"/>
</dbReference>
<organism evidence="9 10">
    <name type="scientific">Blastopirellula marina</name>
    <dbReference type="NCBI Taxonomy" id="124"/>
    <lineage>
        <taxon>Bacteria</taxon>
        <taxon>Pseudomonadati</taxon>
        <taxon>Planctomycetota</taxon>
        <taxon>Planctomycetia</taxon>
        <taxon>Pirellulales</taxon>
        <taxon>Pirellulaceae</taxon>
        <taxon>Blastopirellula</taxon>
    </lineage>
</organism>
<dbReference type="Pfam" id="PF08448">
    <property type="entry name" value="PAS_4"/>
    <property type="match status" value="1"/>
</dbReference>
<keyword evidence="3" id="KW-0597">Phosphoprotein</keyword>
<dbReference type="InterPro" id="IPR000014">
    <property type="entry name" value="PAS"/>
</dbReference>
<dbReference type="PANTHER" id="PTHR43304">
    <property type="entry name" value="PHYTOCHROME-LIKE PROTEIN CPH1"/>
    <property type="match status" value="1"/>
</dbReference>
<protein>
    <recommendedName>
        <fullName evidence="2">histidine kinase</fullName>
        <ecNumber evidence="2">2.7.13.3</ecNumber>
    </recommendedName>
</protein>
<comment type="caution">
    <text evidence="9">The sequence shown here is derived from an EMBL/GenBank/DDBJ whole genome shotgun (WGS) entry which is preliminary data.</text>
</comment>
<dbReference type="InterPro" id="IPR013656">
    <property type="entry name" value="PAS_4"/>
</dbReference>
<dbReference type="Pfam" id="PF08447">
    <property type="entry name" value="PAS_3"/>
    <property type="match status" value="1"/>
</dbReference>
<dbReference type="PANTHER" id="PTHR43304:SF1">
    <property type="entry name" value="PAC DOMAIN-CONTAINING PROTEIN"/>
    <property type="match status" value="1"/>
</dbReference>
<evidence type="ECO:0000259" key="6">
    <source>
        <dbReference type="PROSITE" id="PS50109"/>
    </source>
</evidence>
<evidence type="ECO:0000313" key="9">
    <source>
        <dbReference type="EMBL" id="PQO26342.1"/>
    </source>
</evidence>
<dbReference type="PROSITE" id="PS50113">
    <property type="entry name" value="PAC"/>
    <property type="match status" value="2"/>
</dbReference>
<dbReference type="NCBIfam" id="TIGR00229">
    <property type="entry name" value="sensory_box"/>
    <property type="match status" value="1"/>
</dbReference>
<dbReference type="RefSeq" id="WP_105357078.1">
    <property type="nucleotide sequence ID" value="NZ_PUIA01000068.1"/>
</dbReference>
<dbReference type="CDD" id="cd00130">
    <property type="entry name" value="PAS"/>
    <property type="match status" value="1"/>
</dbReference>
<feature type="domain" description="Histidine kinase" evidence="6">
    <location>
        <begin position="550"/>
        <end position="766"/>
    </location>
</feature>
<feature type="domain" description="PAC" evidence="8">
    <location>
        <begin position="346"/>
        <end position="398"/>
    </location>
</feature>
<dbReference type="Gene3D" id="3.30.450.20">
    <property type="entry name" value="PAS domain"/>
    <property type="match status" value="4"/>
</dbReference>
<dbReference type="Gene3D" id="2.10.70.100">
    <property type="match status" value="1"/>
</dbReference>
<evidence type="ECO:0000259" key="7">
    <source>
        <dbReference type="PROSITE" id="PS50112"/>
    </source>
</evidence>
<dbReference type="SUPFAM" id="SSF55785">
    <property type="entry name" value="PYP-like sensor domain (PAS domain)"/>
    <property type="match status" value="4"/>
</dbReference>
<dbReference type="PROSITE" id="PS50112">
    <property type="entry name" value="PAS"/>
    <property type="match status" value="1"/>
</dbReference>
<dbReference type="EMBL" id="PUIA01000068">
    <property type="protein sequence ID" value="PQO26342.1"/>
    <property type="molecule type" value="Genomic_DNA"/>
</dbReference>
<dbReference type="SMART" id="SM00086">
    <property type="entry name" value="PAC"/>
    <property type="match status" value="2"/>
</dbReference>
<dbReference type="GO" id="GO:0000155">
    <property type="term" value="F:phosphorelay sensor kinase activity"/>
    <property type="evidence" value="ECO:0007669"/>
    <property type="project" value="InterPro"/>
</dbReference>
<keyword evidence="4" id="KW-0808">Transferase</keyword>
<dbReference type="SUPFAM" id="SSF55874">
    <property type="entry name" value="ATPase domain of HSP90 chaperone/DNA topoisomerase II/histidine kinase"/>
    <property type="match status" value="1"/>
</dbReference>
<dbReference type="PRINTS" id="PR00344">
    <property type="entry name" value="BCTRLSENSOR"/>
</dbReference>
<dbReference type="InterPro" id="IPR005467">
    <property type="entry name" value="His_kinase_dom"/>
</dbReference>
<dbReference type="Proteomes" id="UP000240009">
    <property type="component" value="Unassembled WGS sequence"/>
</dbReference>
<evidence type="ECO:0000313" key="10">
    <source>
        <dbReference type="Proteomes" id="UP000240009"/>
    </source>
</evidence>
<dbReference type="InterPro" id="IPR003594">
    <property type="entry name" value="HATPase_dom"/>
</dbReference>
<dbReference type="EC" id="2.7.13.3" evidence="2"/>
<sequence>MSRETIPAGTRTSRLLPEDIRSPVLDCSPHPMLIVDGRGNIEYANTALIRTWGLHDASHLVGGDVHRLWKQTDTVDRLLESAMTSGLATNVLDACHSLGTTFPVEIIARRLKSWQNGSVQIAFFVTCVTPEISQLQQELSESKRRLEESQEIAKIGNWELDLQQNILTWSDRVFDIFEVTPVQFGGTYEYFLDLVFPEDRDLVNSSFLDSLDKTRYYEVTHRIHTPTGKLKWVNERCKVFIDCDGQPIRCLGTVRDVTAQVETQRALQIANSQLRSIIDSHNGFVGLLDLEGRLIEINASPFKSNIANRSEVLGRALWETQWFSHHDSNQRKIKSAIQQVLGGRSLRFETTICNQANELVTHDISFEPLLDIEGNIINIATYAVDISQRKQAEVLLRESECFTRSTLDALSAEIAVLDETGIISHANRAWTEFTIACCTYWHTAPKGANYLELCRKAGAIGIKAASRLAQGIDDILEGRCTEFSVEHCCQTANGQQWFLSRGTRYPGGRRVVIVHADITSVKLAELQMEELRNQLVHASRVATMGEMAAGIAHELNQPLAAIRLYSEGGVEGISKGTLNGPELSAMLDKIAGLATRCGQVIRGLREFAMREEPRHVIIDVRDMIHEVLQFMGHECKCSGVNYSLDLGSNTQLVSANPIQLQQVLVNLIRNAIEALADHTRLGRIEICSQSTEDDRNITISVYDNGPGMSSETMSHLFDPFFTTKPSGLGMGLKISQTIVRAHGGTIHCNSEPQIGTTFTIQLPMASNVTNE</sequence>
<dbReference type="AlphaFoldDB" id="A0A2S8F2E8"/>
<dbReference type="InterPro" id="IPR036097">
    <property type="entry name" value="HisK_dim/P_sf"/>
</dbReference>
<feature type="domain" description="PAS" evidence="7">
    <location>
        <begin position="270"/>
        <end position="344"/>
    </location>
</feature>
<accession>A0A2S8F2E8</accession>
<name>A0A2S8F2E8_9BACT</name>
<dbReference type="InterPro" id="IPR003661">
    <property type="entry name" value="HisK_dim/P_dom"/>
</dbReference>
<dbReference type="InterPro" id="IPR001610">
    <property type="entry name" value="PAC"/>
</dbReference>
<dbReference type="InterPro" id="IPR000700">
    <property type="entry name" value="PAS-assoc_C"/>
</dbReference>
<evidence type="ECO:0000256" key="5">
    <source>
        <dbReference type="ARBA" id="ARBA00022777"/>
    </source>
</evidence>
<dbReference type="CDD" id="cd00082">
    <property type="entry name" value="HisKA"/>
    <property type="match status" value="1"/>
</dbReference>
<dbReference type="InterPro" id="IPR004358">
    <property type="entry name" value="Sig_transdc_His_kin-like_C"/>
</dbReference>
<keyword evidence="5" id="KW-0418">Kinase</keyword>
<proteinExistence type="predicted"/>
<evidence type="ECO:0000256" key="2">
    <source>
        <dbReference type="ARBA" id="ARBA00012438"/>
    </source>
</evidence>
<dbReference type="Pfam" id="PF02518">
    <property type="entry name" value="HATPase_c"/>
    <property type="match status" value="1"/>
</dbReference>
<evidence type="ECO:0000259" key="8">
    <source>
        <dbReference type="PROSITE" id="PS50113"/>
    </source>
</evidence>
<evidence type="ECO:0000256" key="3">
    <source>
        <dbReference type="ARBA" id="ARBA00022553"/>
    </source>
</evidence>
<dbReference type="SMART" id="SM00387">
    <property type="entry name" value="HATPase_c"/>
    <property type="match status" value="1"/>
</dbReference>
<dbReference type="Pfam" id="PF13188">
    <property type="entry name" value="PAS_8"/>
    <property type="match status" value="1"/>
</dbReference>
<dbReference type="InterPro" id="IPR035965">
    <property type="entry name" value="PAS-like_dom_sf"/>
</dbReference>